<dbReference type="EMBL" id="SLXI01000001">
    <property type="protein sequence ID" value="TCP14384.1"/>
    <property type="molecule type" value="Genomic_DNA"/>
</dbReference>
<feature type="transmembrane region" description="Helical" evidence="14">
    <location>
        <begin position="6"/>
        <end position="27"/>
    </location>
</feature>
<keyword evidence="2" id="KW-1003">Cell membrane</keyword>
<keyword evidence="4" id="KW-0132">Cell division</keyword>
<dbReference type="RefSeq" id="WP_132022214.1">
    <property type="nucleotide sequence ID" value="NZ_CP016605.1"/>
</dbReference>
<evidence type="ECO:0000256" key="14">
    <source>
        <dbReference type="SAM" id="Phobius"/>
    </source>
</evidence>
<dbReference type="OrthoDB" id="6401511at2"/>
<feature type="region of interest" description="Disordered" evidence="13">
    <location>
        <begin position="118"/>
        <end position="144"/>
    </location>
</feature>
<comment type="similarity">
    <text evidence="10">Belongs to the ZapG family.</text>
</comment>
<evidence type="ECO:0000256" key="7">
    <source>
        <dbReference type="ARBA" id="ARBA00022989"/>
    </source>
</evidence>
<dbReference type="GO" id="GO:0008360">
    <property type="term" value="P:regulation of cell shape"/>
    <property type="evidence" value="ECO:0007669"/>
    <property type="project" value="UniProtKB-KW"/>
</dbReference>
<reference evidence="15 16" key="1">
    <citation type="submission" date="2019-03" db="EMBL/GenBank/DDBJ databases">
        <title>Genomic Encyclopedia of Type Strains, Phase IV (KMG-IV): sequencing the most valuable type-strain genomes for metagenomic binning, comparative biology and taxonomic classification.</title>
        <authorList>
            <person name="Goeker M."/>
        </authorList>
    </citation>
    <scope>NUCLEOTIDE SEQUENCE [LARGE SCALE GENOMIC DNA]</scope>
    <source>
        <strain evidence="15 16">DSM 28231</strain>
    </source>
</reference>
<feature type="compositionally biased region" description="Basic and acidic residues" evidence="13">
    <location>
        <begin position="118"/>
        <end position="133"/>
    </location>
</feature>
<protein>
    <recommendedName>
        <fullName evidence="11">Z-ring associated protein G</fullName>
    </recommendedName>
    <alternativeName>
        <fullName evidence="12">Cell division protein ZapG</fullName>
    </alternativeName>
</protein>
<evidence type="ECO:0000256" key="9">
    <source>
        <dbReference type="ARBA" id="ARBA00023306"/>
    </source>
</evidence>
<name>A0A4R2N372_9PAST</name>
<dbReference type="PANTHER" id="PTHR39579:SF1">
    <property type="entry name" value="INNER MEMBRANE PROTEIN YHCB"/>
    <property type="match status" value="1"/>
</dbReference>
<dbReference type="InterPro" id="IPR009386">
    <property type="entry name" value="ZapG-like"/>
</dbReference>
<dbReference type="GO" id="GO:0005886">
    <property type="term" value="C:plasma membrane"/>
    <property type="evidence" value="ECO:0007669"/>
    <property type="project" value="UniProtKB-SubCell"/>
</dbReference>
<keyword evidence="8 14" id="KW-0472">Membrane</keyword>
<keyword evidence="5 14" id="KW-0812">Transmembrane</keyword>
<dbReference type="PANTHER" id="PTHR39579">
    <property type="entry name" value="INNER MEMBRANE PROTEIN YHCB"/>
    <property type="match status" value="1"/>
</dbReference>
<dbReference type="GO" id="GO:0051301">
    <property type="term" value="P:cell division"/>
    <property type="evidence" value="ECO:0007669"/>
    <property type="project" value="UniProtKB-KW"/>
</dbReference>
<evidence type="ECO:0000256" key="6">
    <source>
        <dbReference type="ARBA" id="ARBA00022960"/>
    </source>
</evidence>
<evidence type="ECO:0000256" key="11">
    <source>
        <dbReference type="ARBA" id="ARBA00035703"/>
    </source>
</evidence>
<evidence type="ECO:0000256" key="3">
    <source>
        <dbReference type="ARBA" id="ARBA00022519"/>
    </source>
</evidence>
<sequence>MENLVLETWQAVLIGLVIGFIIGYLALRLTKGSVKKQLKTESELKQTKTELETQKQHLEKHFSESADLLKTLAQDYQKLYKHLATSSTELLPELANKELFSKNLIDNKEEKQDAIDIEVNKTEDDKDQPRDYSEGASGILKAEK</sequence>
<comment type="subcellular location">
    <subcellularLocation>
        <location evidence="1">Cell inner membrane</location>
        <topology evidence="1">Single-pass membrane protein</topology>
    </subcellularLocation>
</comment>
<evidence type="ECO:0000256" key="8">
    <source>
        <dbReference type="ARBA" id="ARBA00023136"/>
    </source>
</evidence>
<keyword evidence="9" id="KW-0131">Cell cycle</keyword>
<keyword evidence="6" id="KW-0133">Cell shape</keyword>
<evidence type="ECO:0000256" key="13">
    <source>
        <dbReference type="SAM" id="MobiDB-lite"/>
    </source>
</evidence>
<dbReference type="AlphaFoldDB" id="A0A4R2N372"/>
<keyword evidence="3" id="KW-0997">Cell inner membrane</keyword>
<keyword evidence="16" id="KW-1185">Reference proteome</keyword>
<keyword evidence="7 14" id="KW-1133">Transmembrane helix</keyword>
<evidence type="ECO:0000256" key="12">
    <source>
        <dbReference type="ARBA" id="ARBA00035727"/>
    </source>
</evidence>
<evidence type="ECO:0000256" key="2">
    <source>
        <dbReference type="ARBA" id="ARBA00022475"/>
    </source>
</evidence>
<dbReference type="PIRSF" id="PIRSF006318">
    <property type="entry name" value="YhcB"/>
    <property type="match status" value="1"/>
</dbReference>
<proteinExistence type="inferred from homology"/>
<organism evidence="15 16">
    <name type="scientific">Bisgaardia hudsonensis</name>
    <dbReference type="NCBI Taxonomy" id="109472"/>
    <lineage>
        <taxon>Bacteria</taxon>
        <taxon>Pseudomonadati</taxon>
        <taxon>Pseudomonadota</taxon>
        <taxon>Gammaproteobacteria</taxon>
        <taxon>Pasteurellales</taxon>
        <taxon>Pasteurellaceae</taxon>
        <taxon>Bisgaardia</taxon>
    </lineage>
</organism>
<gene>
    <name evidence="15" type="ORF">EV697_101525</name>
</gene>
<dbReference type="Proteomes" id="UP000294841">
    <property type="component" value="Unassembled WGS sequence"/>
</dbReference>
<accession>A0A4R2N372</accession>
<dbReference type="Pfam" id="PF06295">
    <property type="entry name" value="ZapG-like"/>
    <property type="match status" value="1"/>
</dbReference>
<evidence type="ECO:0000256" key="1">
    <source>
        <dbReference type="ARBA" id="ARBA00004377"/>
    </source>
</evidence>
<evidence type="ECO:0000256" key="5">
    <source>
        <dbReference type="ARBA" id="ARBA00022692"/>
    </source>
</evidence>
<evidence type="ECO:0000313" key="15">
    <source>
        <dbReference type="EMBL" id="TCP14384.1"/>
    </source>
</evidence>
<comment type="caution">
    <text evidence="15">The sequence shown here is derived from an EMBL/GenBank/DDBJ whole genome shotgun (WGS) entry which is preliminary data.</text>
</comment>
<evidence type="ECO:0000256" key="4">
    <source>
        <dbReference type="ARBA" id="ARBA00022618"/>
    </source>
</evidence>
<evidence type="ECO:0000256" key="10">
    <source>
        <dbReference type="ARBA" id="ARBA00035657"/>
    </source>
</evidence>
<evidence type="ECO:0000313" key="16">
    <source>
        <dbReference type="Proteomes" id="UP000294841"/>
    </source>
</evidence>